<dbReference type="InterPro" id="IPR004358">
    <property type="entry name" value="Sig_transdc_His_kin-like_C"/>
</dbReference>
<dbReference type="CDD" id="cd00082">
    <property type="entry name" value="HisKA"/>
    <property type="match status" value="1"/>
</dbReference>
<keyword evidence="9" id="KW-0902">Two-component regulatory system</keyword>
<dbReference type="Proteomes" id="UP000019113">
    <property type="component" value="Unassembled WGS sequence"/>
</dbReference>
<keyword evidence="4" id="KW-0597">Phosphoprotein</keyword>
<dbReference type="RefSeq" id="WP_021820207.1">
    <property type="nucleotide sequence ID" value="NZ_AVBC01000039.1"/>
</dbReference>
<protein>
    <recommendedName>
        <fullName evidence="3">histidine kinase</fullName>
        <ecNumber evidence="3">2.7.13.3</ecNumber>
    </recommendedName>
</protein>
<dbReference type="GO" id="GO:0000155">
    <property type="term" value="F:phosphorelay sensor kinase activity"/>
    <property type="evidence" value="ECO:0007669"/>
    <property type="project" value="InterPro"/>
</dbReference>
<dbReference type="EC" id="2.7.13.3" evidence="3"/>
<comment type="subcellular location">
    <subcellularLocation>
        <location evidence="2">Membrane</location>
    </subcellularLocation>
</comment>
<dbReference type="Gene3D" id="1.10.287.130">
    <property type="match status" value="1"/>
</dbReference>
<dbReference type="InterPro" id="IPR050428">
    <property type="entry name" value="TCS_sensor_his_kinase"/>
</dbReference>
<dbReference type="PANTHER" id="PTHR45436">
    <property type="entry name" value="SENSOR HISTIDINE KINASE YKOH"/>
    <property type="match status" value="1"/>
</dbReference>
<sequence length="444" mass="50387">MYLFRVDRRSLRTRLLLGLSGISLLVVGVTWILHGILLEDLARDFLGDRLQREADHSIEVLEQQYDTTTITPSSSQRRYRILHHLYVLRVGEQISSSDEHWRETLAPLLDQQGEELLEFKEGDQHLLIYRHHFTLNGAAGVLLMGEDFSQVEAGLGRLHWWVAGIAAGLLVLLMVLNLLAINGGLIPLSRIRDELEELQTGKRERLSTDVPSELDRLVAQLNHFLDEIDRRLQRSRDSVANLSHALKTPLAAVTQVLRGERPIDAERRRKLVQRLEDIHRQLDAELRRARIAGPNAGRFSHLQRDSVRLIEMFRGLYPEKQFNLMLSAEAERSVAIESQDYSEMLGIVLDNAGKWARHEIQCQLTADAQVSIVVEDDGSGVAIDDLPRLGQRGLRLDEQYPGYGLGLSILRQLVKRYSGQLRFDACPGGGLRVEITIPLKEGFH</sequence>
<dbReference type="KEGG" id="hhu:AR456_04735"/>
<evidence type="ECO:0000256" key="8">
    <source>
        <dbReference type="ARBA" id="ARBA00022989"/>
    </source>
</evidence>
<gene>
    <name evidence="14" type="ORF">BJB45_03250</name>
</gene>
<dbReference type="STRING" id="1178482.AR456_04735"/>
<dbReference type="PANTHER" id="PTHR45436:SF5">
    <property type="entry name" value="SENSOR HISTIDINE KINASE TRCS"/>
    <property type="match status" value="1"/>
</dbReference>
<dbReference type="InterPro" id="IPR036097">
    <property type="entry name" value="HisK_dim/P_sf"/>
</dbReference>
<comment type="caution">
    <text evidence="14">The sequence shown here is derived from an EMBL/GenBank/DDBJ whole genome shotgun (WGS) entry which is preliminary data.</text>
</comment>
<dbReference type="PROSITE" id="PS50109">
    <property type="entry name" value="HIS_KIN"/>
    <property type="match status" value="1"/>
</dbReference>
<evidence type="ECO:0000256" key="6">
    <source>
        <dbReference type="ARBA" id="ARBA00022692"/>
    </source>
</evidence>
<evidence type="ECO:0000259" key="13">
    <source>
        <dbReference type="PROSITE" id="PS50885"/>
    </source>
</evidence>
<keyword evidence="7" id="KW-0418">Kinase</keyword>
<evidence type="ECO:0000256" key="2">
    <source>
        <dbReference type="ARBA" id="ARBA00004370"/>
    </source>
</evidence>
<dbReference type="InterPro" id="IPR003661">
    <property type="entry name" value="HisK_dim/P_dom"/>
</dbReference>
<evidence type="ECO:0000313" key="15">
    <source>
        <dbReference type="Proteomes" id="UP000019113"/>
    </source>
</evidence>
<dbReference type="SMART" id="SM00387">
    <property type="entry name" value="HATPase_c"/>
    <property type="match status" value="1"/>
</dbReference>
<organism evidence="14 15">
    <name type="scientific">Halomonas huangheensis</name>
    <dbReference type="NCBI Taxonomy" id="1178482"/>
    <lineage>
        <taxon>Bacteria</taxon>
        <taxon>Pseudomonadati</taxon>
        <taxon>Pseudomonadota</taxon>
        <taxon>Gammaproteobacteria</taxon>
        <taxon>Oceanospirillales</taxon>
        <taxon>Halomonadaceae</taxon>
        <taxon>Halomonas</taxon>
    </lineage>
</organism>
<dbReference type="InterPro" id="IPR005467">
    <property type="entry name" value="His_kinase_dom"/>
</dbReference>
<feature type="domain" description="Histidine kinase" evidence="12">
    <location>
        <begin position="241"/>
        <end position="441"/>
    </location>
</feature>
<reference evidence="14 15" key="1">
    <citation type="submission" date="2013-08" db="EMBL/GenBank/DDBJ databases">
        <title>draft genome of Halomonas huanghegensis, strain BJGMM-B45T.</title>
        <authorList>
            <person name="Miao C."/>
            <person name="Wan Y."/>
            <person name="Jin W."/>
        </authorList>
    </citation>
    <scope>NUCLEOTIDE SEQUENCE [LARGE SCALE GENOMIC DNA]</scope>
    <source>
        <strain evidence="14 15">BJGMM-B45</strain>
    </source>
</reference>
<evidence type="ECO:0000259" key="12">
    <source>
        <dbReference type="PROSITE" id="PS50109"/>
    </source>
</evidence>
<dbReference type="InterPro" id="IPR036890">
    <property type="entry name" value="HATPase_C_sf"/>
</dbReference>
<evidence type="ECO:0000256" key="9">
    <source>
        <dbReference type="ARBA" id="ARBA00023012"/>
    </source>
</evidence>
<keyword evidence="15" id="KW-1185">Reference proteome</keyword>
<proteinExistence type="predicted"/>
<keyword evidence="5" id="KW-0808">Transferase</keyword>
<dbReference type="Pfam" id="PF02518">
    <property type="entry name" value="HATPase_c"/>
    <property type="match status" value="1"/>
</dbReference>
<dbReference type="OrthoDB" id="9809567at2"/>
<dbReference type="eggNOG" id="COG2205">
    <property type="taxonomic scope" value="Bacteria"/>
</dbReference>
<dbReference type="PATRIC" id="fig|1178482.3.peg.3253"/>
<evidence type="ECO:0000256" key="3">
    <source>
        <dbReference type="ARBA" id="ARBA00012438"/>
    </source>
</evidence>
<comment type="catalytic activity">
    <reaction evidence="1">
        <text>ATP + protein L-histidine = ADP + protein N-phospho-L-histidine.</text>
        <dbReference type="EC" id="2.7.13.3"/>
    </reaction>
</comment>
<dbReference type="InterPro" id="IPR003660">
    <property type="entry name" value="HAMP_dom"/>
</dbReference>
<evidence type="ECO:0000256" key="7">
    <source>
        <dbReference type="ARBA" id="ARBA00022777"/>
    </source>
</evidence>
<name>W1N4R1_9GAMM</name>
<dbReference type="PRINTS" id="PR00344">
    <property type="entry name" value="BCTRLSENSOR"/>
</dbReference>
<accession>W1N4R1</accession>
<feature type="domain" description="HAMP" evidence="13">
    <location>
        <begin position="182"/>
        <end position="233"/>
    </location>
</feature>
<evidence type="ECO:0000313" key="14">
    <source>
        <dbReference type="EMBL" id="ERL50156.1"/>
    </source>
</evidence>
<dbReference type="SUPFAM" id="SSF47384">
    <property type="entry name" value="Homodimeric domain of signal transducing histidine kinase"/>
    <property type="match status" value="1"/>
</dbReference>
<dbReference type="InterPro" id="IPR003594">
    <property type="entry name" value="HATPase_dom"/>
</dbReference>
<evidence type="ECO:0000256" key="10">
    <source>
        <dbReference type="ARBA" id="ARBA00023136"/>
    </source>
</evidence>
<feature type="transmembrane region" description="Helical" evidence="11">
    <location>
        <begin position="158"/>
        <end position="181"/>
    </location>
</feature>
<evidence type="ECO:0000256" key="1">
    <source>
        <dbReference type="ARBA" id="ARBA00000085"/>
    </source>
</evidence>
<dbReference type="AlphaFoldDB" id="W1N4R1"/>
<keyword evidence="8 11" id="KW-1133">Transmembrane helix</keyword>
<keyword evidence="6 11" id="KW-0812">Transmembrane</keyword>
<dbReference type="Gene3D" id="3.30.565.10">
    <property type="entry name" value="Histidine kinase-like ATPase, C-terminal domain"/>
    <property type="match status" value="1"/>
</dbReference>
<dbReference type="EMBL" id="AVBC01000039">
    <property type="protein sequence ID" value="ERL50156.1"/>
    <property type="molecule type" value="Genomic_DNA"/>
</dbReference>
<dbReference type="SUPFAM" id="SSF55874">
    <property type="entry name" value="ATPase domain of HSP90 chaperone/DNA topoisomerase II/histidine kinase"/>
    <property type="match status" value="1"/>
</dbReference>
<keyword evidence="10 11" id="KW-0472">Membrane</keyword>
<dbReference type="GO" id="GO:0005886">
    <property type="term" value="C:plasma membrane"/>
    <property type="evidence" value="ECO:0007669"/>
    <property type="project" value="TreeGrafter"/>
</dbReference>
<evidence type="ECO:0000256" key="11">
    <source>
        <dbReference type="SAM" id="Phobius"/>
    </source>
</evidence>
<feature type="transmembrane region" description="Helical" evidence="11">
    <location>
        <begin position="15"/>
        <end position="37"/>
    </location>
</feature>
<evidence type="ECO:0000256" key="4">
    <source>
        <dbReference type="ARBA" id="ARBA00022553"/>
    </source>
</evidence>
<evidence type="ECO:0000256" key="5">
    <source>
        <dbReference type="ARBA" id="ARBA00022679"/>
    </source>
</evidence>
<dbReference type="PROSITE" id="PS50885">
    <property type="entry name" value="HAMP"/>
    <property type="match status" value="1"/>
</dbReference>